<dbReference type="EMBL" id="NHSD01000151">
    <property type="protein sequence ID" value="MBK5926670.1"/>
    <property type="molecule type" value="Genomic_DNA"/>
</dbReference>
<keyword evidence="1" id="KW-0812">Transmembrane</keyword>
<keyword evidence="3" id="KW-1185">Reference proteome</keyword>
<dbReference type="NCBIfam" id="TIGR03370">
    <property type="entry name" value="VPLPA-CTERM"/>
    <property type="match status" value="1"/>
</dbReference>
<reference evidence="2" key="1">
    <citation type="submission" date="2017-05" db="EMBL/GenBank/DDBJ databases">
        <authorList>
            <person name="Imhoff J.F."/>
            <person name="Rahn T."/>
            <person name="Kuenzel S."/>
            <person name="Neulinger S.C."/>
        </authorList>
    </citation>
    <scope>NUCLEOTIDE SEQUENCE</scope>
    <source>
        <strain evidence="2">LMG 28126</strain>
    </source>
</reference>
<name>A0A934WFF0_9RHOB</name>
<sequence length="209" mass="21247">MLFAGATAASAASITVSEIGDSSFVGNISFSQTTGTFDSISAGGFLFSPVRLVSGAGAGNCAIGASTSCLAFNQNETTTMTTDPAGPAFNLNALSFVLVGNTAELSVLNLAFDGGEDGNVIVNVATPKDRDCLVDLCAEHNTWYKLDFGGHADNVTRIVFDNTGEGNLRIGAIDATSTSVIPLPAAGWLLLGGLGALGALGHRKRKVTA</sequence>
<evidence type="ECO:0000256" key="1">
    <source>
        <dbReference type="SAM" id="Phobius"/>
    </source>
</evidence>
<keyword evidence="1" id="KW-1133">Transmembrane helix</keyword>
<evidence type="ECO:0008006" key="4">
    <source>
        <dbReference type="Google" id="ProtNLM"/>
    </source>
</evidence>
<protein>
    <recommendedName>
        <fullName evidence="4">VPLPA-CTERM protein sorting domain-containing protein</fullName>
    </recommendedName>
</protein>
<evidence type="ECO:0000313" key="3">
    <source>
        <dbReference type="Proteomes" id="UP000706333"/>
    </source>
</evidence>
<dbReference type="InterPro" id="IPR022472">
    <property type="entry name" value="VPLPA-CTERM"/>
</dbReference>
<comment type="caution">
    <text evidence="2">The sequence shown here is derived from an EMBL/GenBank/DDBJ whole genome shotgun (WGS) entry which is preliminary data.</text>
</comment>
<keyword evidence="1" id="KW-0472">Membrane</keyword>
<dbReference type="AlphaFoldDB" id="A0A934WFF0"/>
<gene>
    <name evidence="2" type="ORF">CCR87_04785</name>
</gene>
<organism evidence="2 3">
    <name type="scientific">Rhodobaculum claviforme</name>
    <dbReference type="NCBI Taxonomy" id="1549854"/>
    <lineage>
        <taxon>Bacteria</taxon>
        <taxon>Pseudomonadati</taxon>
        <taxon>Pseudomonadota</taxon>
        <taxon>Alphaproteobacteria</taxon>
        <taxon>Rhodobacterales</taxon>
        <taxon>Paracoccaceae</taxon>
        <taxon>Rhodobaculum</taxon>
    </lineage>
</organism>
<accession>A0A934WFF0</accession>
<dbReference type="Proteomes" id="UP000706333">
    <property type="component" value="Unassembled WGS sequence"/>
</dbReference>
<evidence type="ECO:0000313" key="2">
    <source>
        <dbReference type="EMBL" id="MBK5926670.1"/>
    </source>
</evidence>
<reference evidence="2" key="2">
    <citation type="journal article" date="2020" name="Microorganisms">
        <title>Osmotic Adaptation and Compatible Solute Biosynthesis of Phototrophic Bacteria as Revealed from Genome Analyses.</title>
        <authorList>
            <person name="Imhoff J.F."/>
            <person name="Rahn T."/>
            <person name="Kunzel S."/>
            <person name="Keller A."/>
            <person name="Neulinger S.C."/>
        </authorList>
    </citation>
    <scope>NUCLEOTIDE SEQUENCE</scope>
    <source>
        <strain evidence="2">LMG 28126</strain>
    </source>
</reference>
<feature type="transmembrane region" description="Helical" evidence="1">
    <location>
        <begin position="180"/>
        <end position="200"/>
    </location>
</feature>
<proteinExistence type="predicted"/>